<keyword evidence="6 12" id="KW-0633">Potassium transport</keyword>
<keyword evidence="9 12" id="KW-1133">Transmembrane helix</keyword>
<dbReference type="OrthoDB" id="9781411at2"/>
<keyword evidence="11 12" id="KW-0472">Membrane</keyword>
<comment type="caution">
    <text evidence="14">The sequence shown here is derived from an EMBL/GenBank/DDBJ whole genome shotgun (WGS) entry which is preliminary data.</text>
</comment>
<dbReference type="GO" id="GO:0005886">
    <property type="term" value="C:plasma membrane"/>
    <property type="evidence" value="ECO:0007669"/>
    <property type="project" value="UniProtKB-SubCell"/>
</dbReference>
<evidence type="ECO:0000259" key="13">
    <source>
        <dbReference type="PROSITE" id="PS51201"/>
    </source>
</evidence>
<dbReference type="FunFam" id="1.20.1530.20:FF:000001">
    <property type="entry name" value="Glutathione-regulated potassium-efflux system protein KefB"/>
    <property type="match status" value="1"/>
</dbReference>
<evidence type="ECO:0000256" key="5">
    <source>
        <dbReference type="ARBA" id="ARBA00022519"/>
    </source>
</evidence>
<proteinExistence type="inferred from homology"/>
<accession>A0A1X1BYJ8</accession>
<feature type="transmembrane region" description="Helical" evidence="12">
    <location>
        <begin position="56"/>
        <end position="75"/>
    </location>
</feature>
<dbReference type="NCBIfam" id="TIGR00932">
    <property type="entry name" value="2a37"/>
    <property type="match status" value="1"/>
</dbReference>
<evidence type="ECO:0000313" key="15">
    <source>
        <dbReference type="Proteomes" id="UP000193933"/>
    </source>
</evidence>
<dbReference type="Gene3D" id="3.40.50.720">
    <property type="entry name" value="NAD(P)-binding Rossmann-like Domain"/>
    <property type="match status" value="1"/>
</dbReference>
<dbReference type="Pfam" id="PF02254">
    <property type="entry name" value="TrkA_N"/>
    <property type="match status" value="1"/>
</dbReference>
<comment type="similarity">
    <text evidence="12">Belongs to the monovalent cation:proton antiporter 2 (CPA2) transporter (TC 2.A.37) family. KefB subfamily.</text>
</comment>
<evidence type="ECO:0000256" key="4">
    <source>
        <dbReference type="ARBA" id="ARBA00022475"/>
    </source>
</evidence>
<comment type="function">
    <text evidence="12">Pore-forming subunit of a potassium efflux system that confers protection against electrophiles. Catalyzes K(+)/H(+) antiport.</text>
</comment>
<keyword evidence="10 12" id="KW-0406">Ion transport</keyword>
<evidence type="ECO:0000256" key="1">
    <source>
        <dbReference type="ARBA" id="ARBA00004429"/>
    </source>
</evidence>
<name>A0A1X1BYJ8_9GAMM</name>
<dbReference type="HAMAP" id="MF_01412">
    <property type="entry name" value="K_H_efflux_KefB"/>
    <property type="match status" value="1"/>
</dbReference>
<dbReference type="InterPro" id="IPR006153">
    <property type="entry name" value="Cation/H_exchanger_TM"/>
</dbReference>
<evidence type="ECO:0000256" key="6">
    <source>
        <dbReference type="ARBA" id="ARBA00022538"/>
    </source>
</evidence>
<keyword evidence="3 12" id="KW-0050">Antiport</keyword>
<dbReference type="NCBIfam" id="NF002973">
    <property type="entry name" value="PRK03659.1"/>
    <property type="match status" value="1"/>
</dbReference>
<dbReference type="GO" id="GO:0015503">
    <property type="term" value="F:glutathione-regulated potassium exporter activity"/>
    <property type="evidence" value="ECO:0007669"/>
    <property type="project" value="UniProtKB-UniRule"/>
</dbReference>
<feature type="transmembrane region" description="Helical" evidence="12">
    <location>
        <begin position="183"/>
        <end position="201"/>
    </location>
</feature>
<feature type="transmembrane region" description="Helical" evidence="12">
    <location>
        <begin position="294"/>
        <end position="313"/>
    </location>
</feature>
<dbReference type="STRING" id="472705.GCA_001743465_01881"/>
<dbReference type="GO" id="GO:1902600">
    <property type="term" value="P:proton transmembrane transport"/>
    <property type="evidence" value="ECO:0007669"/>
    <property type="project" value="InterPro"/>
</dbReference>
<dbReference type="EMBL" id="MLFN01000014">
    <property type="protein sequence ID" value="ORM53842.1"/>
    <property type="molecule type" value="Genomic_DNA"/>
</dbReference>
<evidence type="ECO:0000256" key="12">
    <source>
        <dbReference type="HAMAP-Rule" id="MF_01412"/>
    </source>
</evidence>
<protein>
    <recommendedName>
        <fullName evidence="12">Glutathione-regulated potassium-efflux system protein KefB</fullName>
    </recommendedName>
    <alternativeName>
        <fullName evidence="12">K(+)/H(+) antiporter</fullName>
    </alternativeName>
</protein>
<comment type="subunit">
    <text evidence="12">Interacts with the regulatory subunit KefG.</text>
</comment>
<feature type="transmembrane region" description="Helical" evidence="12">
    <location>
        <begin position="87"/>
        <end position="107"/>
    </location>
</feature>
<dbReference type="PANTHER" id="PTHR46157">
    <property type="entry name" value="K(+) EFFLUX ANTIPORTER 3, CHLOROPLASTIC"/>
    <property type="match status" value="1"/>
</dbReference>
<keyword evidence="8 12" id="KW-0630">Potassium</keyword>
<dbReference type="RefSeq" id="WP_094120262.1">
    <property type="nucleotide sequence ID" value="NZ_MLFN01000014.1"/>
</dbReference>
<evidence type="ECO:0000256" key="8">
    <source>
        <dbReference type="ARBA" id="ARBA00022958"/>
    </source>
</evidence>
<dbReference type="InterPro" id="IPR020884">
    <property type="entry name" value="K_H_efflux_KefB"/>
</dbReference>
<dbReference type="PANTHER" id="PTHR46157:SF4">
    <property type="entry name" value="K(+) EFFLUX ANTIPORTER 3, CHLOROPLASTIC"/>
    <property type="match status" value="1"/>
</dbReference>
<feature type="transmembrane region" description="Helical" evidence="12">
    <location>
        <begin position="113"/>
        <end position="136"/>
    </location>
</feature>
<evidence type="ECO:0000256" key="3">
    <source>
        <dbReference type="ARBA" id="ARBA00022449"/>
    </source>
</evidence>
<feature type="transmembrane region" description="Helical" evidence="12">
    <location>
        <begin position="32"/>
        <end position="50"/>
    </location>
</feature>
<dbReference type="FunFam" id="3.40.50.720:FF:000036">
    <property type="entry name" value="Glutathione-regulated potassium-efflux system protein KefB"/>
    <property type="match status" value="1"/>
</dbReference>
<evidence type="ECO:0000256" key="9">
    <source>
        <dbReference type="ARBA" id="ARBA00022989"/>
    </source>
</evidence>
<dbReference type="Proteomes" id="UP000193933">
    <property type="component" value="Unassembled WGS sequence"/>
</dbReference>
<keyword evidence="7 12" id="KW-0812">Transmembrane</keyword>
<keyword evidence="15" id="KW-1185">Reference proteome</keyword>
<keyword evidence="4 12" id="KW-1003">Cell membrane</keyword>
<feature type="domain" description="RCK N-terminal" evidence="13">
    <location>
        <begin position="400"/>
        <end position="519"/>
    </location>
</feature>
<dbReference type="InterPro" id="IPR036291">
    <property type="entry name" value="NAD(P)-bd_dom_sf"/>
</dbReference>
<evidence type="ECO:0000256" key="10">
    <source>
        <dbReference type="ARBA" id="ARBA00023065"/>
    </source>
</evidence>
<evidence type="ECO:0000256" key="7">
    <source>
        <dbReference type="ARBA" id="ARBA00022692"/>
    </source>
</evidence>
<dbReference type="InterPro" id="IPR003148">
    <property type="entry name" value="RCK_N"/>
</dbReference>
<evidence type="ECO:0000256" key="11">
    <source>
        <dbReference type="ARBA" id="ARBA00023136"/>
    </source>
</evidence>
<comment type="caution">
    <text evidence="12">Lacks conserved residue(s) required for the propagation of feature annotation.</text>
</comment>
<dbReference type="AlphaFoldDB" id="A0A1X1BYJ8"/>
<sequence>MEGQTLLTAGVIYLVAAVLIVPVAARLGIGAVLGYLVAGIAIGPWGLGFISDVDEILHFSELGVVFLMFIIGLELNPAKLWALRRSIFGVGAAQVIFSAAILGGLLWLTDFSWQAAVIGGIGLAMSSTAMALQLMMDKGMNRSESGQLGFSVLLFQDIAVIPALALIPLLAGTDSGHIDWMKVGMKVLAFAGMLVGGRYLLRPIFRYIAASGVREVFTAASLLLVLGSALFMDALGLSMALGTFIAGILLAESEYRHELEVAIDPFKGLLLGLFFISVGMALNLGVLYTHIMTILLGVLTLVVVKTLVLYVLARVYGLRSSERQQFAGVLSQGGEFAFVLFSAAASAKLFSGDQLPMLLVTVTLSMMTTPLLMQGIDRLLARRFNDPDDEAEKPFVEDDQPQVIVVGFGRFGQVVGRLLMANHSRITVLERDISVVSLMRKYGYKVYYGDATELELLRAAGAASAQSIVITCNEPEDAMTIVHLCQQHFPHLQILARARGRVEAHELLQAGVTQFSRETFSSALELGRKTLMSLGMHPHQAHRAQQHFRRLDMRMLRELMPNLTDSAQVSRVREARRELEDIFQREMQQEKRQLDGWDDDE</sequence>
<feature type="transmembrane region" description="Helical" evidence="12">
    <location>
        <begin position="6"/>
        <end position="25"/>
    </location>
</feature>
<evidence type="ECO:0000313" key="14">
    <source>
        <dbReference type="EMBL" id="ORM53842.1"/>
    </source>
</evidence>
<dbReference type="InterPro" id="IPR004771">
    <property type="entry name" value="K/H_exchanger"/>
</dbReference>
<comment type="subcellular location">
    <subcellularLocation>
        <location evidence="1 12">Cell inner membrane</location>
        <topology evidence="1 12">Multi-pass membrane protein</topology>
    </subcellularLocation>
</comment>
<keyword evidence="5 12" id="KW-0997">Cell inner membrane</keyword>
<feature type="transmembrane region" description="Helical" evidence="12">
    <location>
        <begin position="268"/>
        <end position="288"/>
    </location>
</feature>
<dbReference type="InterPro" id="IPR038770">
    <property type="entry name" value="Na+/solute_symporter_sf"/>
</dbReference>
<dbReference type="SUPFAM" id="SSF51735">
    <property type="entry name" value="NAD(P)-binding Rossmann-fold domains"/>
    <property type="match status" value="1"/>
</dbReference>
<reference evidence="14 15" key="1">
    <citation type="journal article" date="2017" name="Antonie Van Leeuwenhoek">
        <title>Phylogenomic resolution of the bacterial genus Pantoea and its relationship with Erwinia and Tatumella.</title>
        <authorList>
            <person name="Palmer M."/>
            <person name="Steenkamp E.T."/>
            <person name="Coetzee M.P."/>
            <person name="Chan W.Y."/>
            <person name="van Zyl E."/>
            <person name="De Maayer P."/>
            <person name="Coutinho T.A."/>
            <person name="Blom J."/>
            <person name="Smits T.H."/>
            <person name="Duffy B."/>
            <person name="Venter S.N."/>
        </authorList>
    </citation>
    <scope>NUCLEOTIDE SEQUENCE [LARGE SCALE GENOMIC DNA]</scope>
    <source>
        <strain evidence="14 15">LMG 24534</strain>
    </source>
</reference>
<feature type="transmembrane region" description="Helical" evidence="12">
    <location>
        <begin position="148"/>
        <end position="171"/>
    </location>
</feature>
<keyword evidence="2 12" id="KW-0813">Transport</keyword>
<dbReference type="PROSITE" id="PS51201">
    <property type="entry name" value="RCK_N"/>
    <property type="match status" value="1"/>
</dbReference>
<dbReference type="Pfam" id="PF00999">
    <property type="entry name" value="Na_H_Exchanger"/>
    <property type="match status" value="1"/>
</dbReference>
<evidence type="ECO:0000256" key="2">
    <source>
        <dbReference type="ARBA" id="ARBA00022448"/>
    </source>
</evidence>
<organism evidence="14 15">
    <name type="scientific">Pantoea conspicua</name>
    <dbReference type="NCBI Taxonomy" id="472705"/>
    <lineage>
        <taxon>Bacteria</taxon>
        <taxon>Pseudomonadati</taxon>
        <taxon>Pseudomonadota</taxon>
        <taxon>Gammaproteobacteria</taxon>
        <taxon>Enterobacterales</taxon>
        <taxon>Erwiniaceae</taxon>
        <taxon>Pantoea</taxon>
    </lineage>
</organism>
<dbReference type="Gene3D" id="1.20.1530.20">
    <property type="match status" value="1"/>
</dbReference>
<gene>
    <name evidence="12" type="primary">kefB</name>
    <name evidence="14" type="ORF">HA41_07425</name>
</gene>